<dbReference type="STRING" id="336292.SAMN05660710_01629"/>
<name>A0A1G5G6K2_9RHOB</name>
<evidence type="ECO:0000256" key="10">
    <source>
        <dbReference type="SAM" id="Phobius"/>
    </source>
</evidence>
<dbReference type="InterPro" id="IPR027417">
    <property type="entry name" value="P-loop_NTPase"/>
</dbReference>
<dbReference type="EMBL" id="FMVT01000005">
    <property type="protein sequence ID" value="SCY47094.1"/>
    <property type="molecule type" value="Genomic_DNA"/>
</dbReference>
<feature type="transmembrane region" description="Helical" evidence="10">
    <location>
        <begin position="66"/>
        <end position="88"/>
    </location>
</feature>
<feature type="domain" description="ABC transporter" evidence="11">
    <location>
        <begin position="382"/>
        <end position="614"/>
    </location>
</feature>
<keyword evidence="6 13" id="KW-0067">ATP-binding</keyword>
<dbReference type="GO" id="GO:0005524">
    <property type="term" value="F:ATP binding"/>
    <property type="evidence" value="ECO:0007669"/>
    <property type="project" value="UniProtKB-KW"/>
</dbReference>
<dbReference type="Pfam" id="PF00005">
    <property type="entry name" value="ABC_tran"/>
    <property type="match status" value="1"/>
</dbReference>
<keyword evidence="14" id="KW-1185">Reference proteome</keyword>
<keyword evidence="7 10" id="KW-1133">Transmembrane helix</keyword>
<evidence type="ECO:0000313" key="13">
    <source>
        <dbReference type="EMBL" id="SCY47094.1"/>
    </source>
</evidence>
<accession>A0A1G5G6K2</accession>
<dbReference type="GO" id="GO:0034040">
    <property type="term" value="F:ATPase-coupled lipid transmembrane transporter activity"/>
    <property type="evidence" value="ECO:0007669"/>
    <property type="project" value="TreeGrafter"/>
</dbReference>
<reference evidence="13 14" key="1">
    <citation type="submission" date="2016-10" db="EMBL/GenBank/DDBJ databases">
        <authorList>
            <person name="de Groot N.N."/>
        </authorList>
    </citation>
    <scope>NUCLEOTIDE SEQUENCE [LARGE SCALE GENOMIC DNA]</scope>
    <source>
        <strain evidence="13 14">CGMCC 1.8925</strain>
    </source>
</reference>
<feature type="transmembrane region" description="Helical" evidence="10">
    <location>
        <begin position="103"/>
        <end position="123"/>
    </location>
</feature>
<keyword evidence="2" id="KW-0813">Transport</keyword>
<evidence type="ECO:0000256" key="5">
    <source>
        <dbReference type="ARBA" id="ARBA00022741"/>
    </source>
</evidence>
<feature type="compositionally biased region" description="Low complexity" evidence="9">
    <location>
        <begin position="9"/>
        <end position="29"/>
    </location>
</feature>
<evidence type="ECO:0000259" key="12">
    <source>
        <dbReference type="PROSITE" id="PS50929"/>
    </source>
</evidence>
<dbReference type="Gene3D" id="1.20.1560.10">
    <property type="entry name" value="ABC transporter type 1, transmembrane domain"/>
    <property type="match status" value="1"/>
</dbReference>
<evidence type="ECO:0000256" key="4">
    <source>
        <dbReference type="ARBA" id="ARBA00022692"/>
    </source>
</evidence>
<dbReference type="FunFam" id="3.40.50.300:FF:000221">
    <property type="entry name" value="Multidrug ABC transporter ATP-binding protein"/>
    <property type="match status" value="1"/>
</dbReference>
<dbReference type="SUPFAM" id="SSF52540">
    <property type="entry name" value="P-loop containing nucleoside triphosphate hydrolases"/>
    <property type="match status" value="1"/>
</dbReference>
<evidence type="ECO:0000256" key="6">
    <source>
        <dbReference type="ARBA" id="ARBA00022840"/>
    </source>
</evidence>
<dbReference type="GO" id="GO:0016887">
    <property type="term" value="F:ATP hydrolysis activity"/>
    <property type="evidence" value="ECO:0007669"/>
    <property type="project" value="InterPro"/>
</dbReference>
<dbReference type="SMART" id="SM00382">
    <property type="entry name" value="AAA"/>
    <property type="match status" value="1"/>
</dbReference>
<dbReference type="GO" id="GO:0140359">
    <property type="term" value="F:ABC-type transporter activity"/>
    <property type="evidence" value="ECO:0007669"/>
    <property type="project" value="InterPro"/>
</dbReference>
<keyword evidence="4 10" id="KW-0812">Transmembrane</keyword>
<evidence type="ECO:0000259" key="11">
    <source>
        <dbReference type="PROSITE" id="PS50893"/>
    </source>
</evidence>
<dbReference type="PANTHER" id="PTHR24221:SF654">
    <property type="entry name" value="ATP-BINDING CASSETTE SUB-FAMILY B MEMBER 6"/>
    <property type="match status" value="1"/>
</dbReference>
<dbReference type="InterPro" id="IPR011527">
    <property type="entry name" value="ABC1_TM_dom"/>
</dbReference>
<dbReference type="InterPro" id="IPR036640">
    <property type="entry name" value="ABC1_TM_sf"/>
</dbReference>
<organism evidence="13 14">
    <name type="scientific">Paracoccus tibetensis</name>
    <dbReference type="NCBI Taxonomy" id="336292"/>
    <lineage>
        <taxon>Bacteria</taxon>
        <taxon>Pseudomonadati</taxon>
        <taxon>Pseudomonadota</taxon>
        <taxon>Alphaproteobacteria</taxon>
        <taxon>Rhodobacterales</taxon>
        <taxon>Paracoccaceae</taxon>
        <taxon>Paracoccus</taxon>
    </lineage>
</organism>
<keyword evidence="3" id="KW-1003">Cell membrane</keyword>
<evidence type="ECO:0000256" key="8">
    <source>
        <dbReference type="ARBA" id="ARBA00023136"/>
    </source>
</evidence>
<dbReference type="SUPFAM" id="SSF90123">
    <property type="entry name" value="ABC transporter transmembrane region"/>
    <property type="match status" value="1"/>
</dbReference>
<dbReference type="AlphaFoldDB" id="A0A1G5G6K2"/>
<keyword evidence="8 10" id="KW-0472">Membrane</keyword>
<dbReference type="GO" id="GO:0005886">
    <property type="term" value="C:plasma membrane"/>
    <property type="evidence" value="ECO:0007669"/>
    <property type="project" value="UniProtKB-SubCell"/>
</dbReference>
<evidence type="ECO:0000313" key="14">
    <source>
        <dbReference type="Proteomes" id="UP000199502"/>
    </source>
</evidence>
<dbReference type="PROSITE" id="PS00211">
    <property type="entry name" value="ABC_TRANSPORTER_1"/>
    <property type="match status" value="1"/>
</dbReference>
<evidence type="ECO:0000256" key="7">
    <source>
        <dbReference type="ARBA" id="ARBA00022989"/>
    </source>
</evidence>
<dbReference type="Proteomes" id="UP000199502">
    <property type="component" value="Unassembled WGS sequence"/>
</dbReference>
<feature type="transmembrane region" description="Helical" evidence="10">
    <location>
        <begin position="206"/>
        <end position="225"/>
    </location>
</feature>
<evidence type="ECO:0000256" key="2">
    <source>
        <dbReference type="ARBA" id="ARBA00022448"/>
    </source>
</evidence>
<dbReference type="PROSITE" id="PS50893">
    <property type="entry name" value="ABC_TRANSPORTER_2"/>
    <property type="match status" value="1"/>
</dbReference>
<feature type="region of interest" description="Disordered" evidence="9">
    <location>
        <begin position="1"/>
        <end position="29"/>
    </location>
</feature>
<dbReference type="Gene3D" id="3.40.50.300">
    <property type="entry name" value="P-loop containing nucleotide triphosphate hydrolases"/>
    <property type="match status" value="1"/>
</dbReference>
<dbReference type="InterPro" id="IPR003593">
    <property type="entry name" value="AAA+_ATPase"/>
</dbReference>
<comment type="subcellular location">
    <subcellularLocation>
        <location evidence="1">Cell membrane</location>
        <topology evidence="1">Multi-pass membrane protein</topology>
    </subcellularLocation>
</comment>
<dbReference type="InterPro" id="IPR003439">
    <property type="entry name" value="ABC_transporter-like_ATP-bd"/>
</dbReference>
<gene>
    <name evidence="13" type="ORF">SAMN05660710_01629</name>
</gene>
<evidence type="ECO:0000256" key="3">
    <source>
        <dbReference type="ARBA" id="ARBA00022475"/>
    </source>
</evidence>
<evidence type="ECO:0000256" key="1">
    <source>
        <dbReference type="ARBA" id="ARBA00004651"/>
    </source>
</evidence>
<proteinExistence type="predicted"/>
<dbReference type="PROSITE" id="PS50929">
    <property type="entry name" value="ABC_TM1F"/>
    <property type="match status" value="1"/>
</dbReference>
<protein>
    <submittedName>
        <fullName evidence="13">ATP-binding cassette, subfamily B, MsbA</fullName>
    </submittedName>
</protein>
<dbReference type="InterPro" id="IPR039421">
    <property type="entry name" value="Type_1_exporter"/>
</dbReference>
<sequence length="620" mass="66187">MTPRPPSPEAAIPDAAPLAMPDAPTDPDAVPAETQIAAAATTLGSTRMQGLLHRLWIDYLRPHRGAMAIAFVLMTIEGSTLALISWMLKPLFDRVFIGGDEGALWWVGGAILGVFVLRAFTLVSSRALLTRISLSVSTTMQTHLLSHIMTLDGRFFRENPPGAMIERVQGDTQAVQGVWATLITGATRDAIALVMLFAVTLTIDPWWTLAALVGAPILIMPAALVQRYIRRKMRQNRANASLRATRLDEVLHGIASIRLNRAEADQTRRFAEIVGRIRTAETKVAATSSVIPALTDIVTGIGFIAVLALGGREVMDGTRSVGDFMAFFTALALAFQPMRRLGGLAGTWQTAAASLERIYQVFDTAPTVLSGPRTAPPVATGIELRDVRLSFDGQPVLNGLTLSAEAGQTTALVGPSGAGKSTVFNLLTRMVDPDEGAVLLGGVPVADYDLGTLRDQFSTVSQEPALFDESLRDNVLMGRPAASEAELQDALDAAHVSDFLGEQRSLDAPVGPRGSALSGGQRQRVAIARAILRDAPVLLLDEATSALDTASERLVQDALDTLSQDRTTLVIAHRLSTIRGADKIVVMEAGRVVEEGSHDQLMAKGGSYARLVALQFGAET</sequence>
<keyword evidence="5" id="KW-0547">Nucleotide-binding</keyword>
<dbReference type="Pfam" id="PF00664">
    <property type="entry name" value="ABC_membrane"/>
    <property type="match status" value="1"/>
</dbReference>
<dbReference type="PANTHER" id="PTHR24221">
    <property type="entry name" value="ATP-BINDING CASSETTE SUB-FAMILY B"/>
    <property type="match status" value="1"/>
</dbReference>
<dbReference type="InterPro" id="IPR017871">
    <property type="entry name" value="ABC_transporter-like_CS"/>
</dbReference>
<feature type="transmembrane region" description="Helical" evidence="10">
    <location>
        <begin position="177"/>
        <end position="200"/>
    </location>
</feature>
<feature type="domain" description="ABC transmembrane type-1" evidence="12">
    <location>
        <begin position="68"/>
        <end position="350"/>
    </location>
</feature>
<feature type="transmembrane region" description="Helical" evidence="10">
    <location>
        <begin position="284"/>
        <end position="311"/>
    </location>
</feature>
<evidence type="ECO:0000256" key="9">
    <source>
        <dbReference type="SAM" id="MobiDB-lite"/>
    </source>
</evidence>
<dbReference type="CDD" id="cd18552">
    <property type="entry name" value="ABC_6TM_MsbA_like"/>
    <property type="match status" value="1"/>
</dbReference>